<feature type="domain" description="Glycosyltransferase 2-like" evidence="4">
    <location>
        <begin position="7"/>
        <end position="177"/>
    </location>
</feature>
<accession>A0A8T4LD85</accession>
<evidence type="ECO:0000313" key="6">
    <source>
        <dbReference type="Proteomes" id="UP000678237"/>
    </source>
</evidence>
<dbReference type="GO" id="GO:0009247">
    <property type="term" value="P:glycolipid biosynthetic process"/>
    <property type="evidence" value="ECO:0007669"/>
    <property type="project" value="TreeGrafter"/>
</dbReference>
<dbReference type="InterPro" id="IPR001173">
    <property type="entry name" value="Glyco_trans_2-like"/>
</dbReference>
<dbReference type="SUPFAM" id="SSF53448">
    <property type="entry name" value="Nucleotide-diphospho-sugar transferases"/>
    <property type="match status" value="1"/>
</dbReference>
<name>A0A8T4LD85_9ARCH</name>
<comment type="caution">
    <text evidence="5">The sequence shown here is derived from an EMBL/GenBank/DDBJ whole genome shotgun (WGS) entry which is preliminary data.</text>
</comment>
<dbReference type="Gene3D" id="3.90.550.10">
    <property type="entry name" value="Spore Coat Polysaccharide Biosynthesis Protein SpsA, Chain A"/>
    <property type="match status" value="1"/>
</dbReference>
<dbReference type="FunFam" id="3.90.550.10:FF:000122">
    <property type="entry name" value="Dolichol-phosphate mannosyltransferase subunit 1"/>
    <property type="match status" value="1"/>
</dbReference>
<evidence type="ECO:0000256" key="2">
    <source>
        <dbReference type="ARBA" id="ARBA00022676"/>
    </source>
</evidence>
<dbReference type="InterPro" id="IPR029044">
    <property type="entry name" value="Nucleotide-diphossugar_trans"/>
</dbReference>
<dbReference type="AlphaFoldDB" id="A0A8T4LD85"/>
<dbReference type="GO" id="GO:0016020">
    <property type="term" value="C:membrane"/>
    <property type="evidence" value="ECO:0007669"/>
    <property type="project" value="GOC"/>
</dbReference>
<proteinExistence type="inferred from homology"/>
<dbReference type="EMBL" id="JAGVWE010000006">
    <property type="protein sequence ID" value="MBS3063569.1"/>
    <property type="molecule type" value="Genomic_DNA"/>
</dbReference>
<evidence type="ECO:0000313" key="5">
    <source>
        <dbReference type="EMBL" id="MBS3063569.1"/>
    </source>
</evidence>
<evidence type="ECO:0000259" key="4">
    <source>
        <dbReference type="Pfam" id="PF00535"/>
    </source>
</evidence>
<reference evidence="5" key="2">
    <citation type="submission" date="2021-05" db="EMBL/GenBank/DDBJ databases">
        <title>Protein family content uncovers lineage relationships and bacterial pathway maintenance mechanisms in DPANN archaea.</title>
        <authorList>
            <person name="Castelle C.J."/>
            <person name="Meheust R."/>
            <person name="Jaffe A.L."/>
            <person name="Seitz K."/>
            <person name="Gong X."/>
            <person name="Baker B.J."/>
            <person name="Banfield J.F."/>
        </authorList>
    </citation>
    <scope>NUCLEOTIDE SEQUENCE</scope>
    <source>
        <strain evidence="5">RIFCSPLOWO2_01_FULL_58_19</strain>
    </source>
</reference>
<dbReference type="InterPro" id="IPR039528">
    <property type="entry name" value="DPM1-like"/>
</dbReference>
<organism evidence="5 6">
    <name type="scientific">Candidatus Iainarchaeum sp</name>
    <dbReference type="NCBI Taxonomy" id="3101447"/>
    <lineage>
        <taxon>Archaea</taxon>
        <taxon>Candidatus Iainarchaeota</taxon>
        <taxon>Candidatus Iainarchaeia</taxon>
        <taxon>Candidatus Iainarchaeales</taxon>
        <taxon>Candidatus Iainarchaeaceae</taxon>
        <taxon>Candidatus Iainarchaeum</taxon>
    </lineage>
</organism>
<protein>
    <submittedName>
        <fullName evidence="5">Polyprenol monophosphomannose synthase</fullName>
    </submittedName>
</protein>
<evidence type="ECO:0000256" key="3">
    <source>
        <dbReference type="ARBA" id="ARBA00022679"/>
    </source>
</evidence>
<dbReference type="PANTHER" id="PTHR43398">
    <property type="entry name" value="DOLICHOL-PHOSPHATE MANNOSYLTRANSFERASE SUBUNIT 1"/>
    <property type="match status" value="1"/>
</dbReference>
<dbReference type="PANTHER" id="PTHR43398:SF1">
    <property type="entry name" value="DOLICHOL-PHOSPHATE MANNOSYLTRANSFERASE SUBUNIT 1"/>
    <property type="match status" value="1"/>
</dbReference>
<sequence length="241" mass="26749">MKGKACFILPTYNERENVGSVVRGVFGECKALGVEATVLVVDDHSPDGTAVEVVKLQRSFPQLKLLQRPAKEGLGKAYVAGFKWALANTDCDVLFEMDADGSHHAAYLKDFFAKLAEGNDVVVGSRYMPGGRHEQSPLHRTLISYGANYLIKALLALPLTDVTSGYRAIRRGALEKLDLNAFRSNGYEFQLELLHKLHHSGARIGKTPIVFTPRARGRSKMTFGDMASFLWLALRLWLNRN</sequence>
<evidence type="ECO:0000256" key="1">
    <source>
        <dbReference type="ARBA" id="ARBA00006739"/>
    </source>
</evidence>
<gene>
    <name evidence="5" type="ORF">J4203_06940</name>
</gene>
<dbReference type="Pfam" id="PF00535">
    <property type="entry name" value="Glycos_transf_2"/>
    <property type="match status" value="1"/>
</dbReference>
<keyword evidence="3" id="KW-0808">Transferase</keyword>
<comment type="similarity">
    <text evidence="1">Belongs to the glycosyltransferase 2 family.</text>
</comment>
<keyword evidence="2" id="KW-0328">Glycosyltransferase</keyword>
<reference evidence="5" key="1">
    <citation type="submission" date="2021-03" db="EMBL/GenBank/DDBJ databases">
        <authorList>
            <person name="Jaffe A."/>
        </authorList>
    </citation>
    <scope>NUCLEOTIDE SEQUENCE</scope>
    <source>
        <strain evidence="5">RIFCSPLOWO2_01_FULL_58_19</strain>
    </source>
</reference>
<dbReference type="Proteomes" id="UP000678237">
    <property type="component" value="Unassembled WGS sequence"/>
</dbReference>
<dbReference type="CDD" id="cd06442">
    <property type="entry name" value="DPM1_like"/>
    <property type="match status" value="1"/>
</dbReference>
<dbReference type="GO" id="GO:0004582">
    <property type="term" value="F:dolichyl-phosphate beta-D-mannosyltransferase activity"/>
    <property type="evidence" value="ECO:0007669"/>
    <property type="project" value="InterPro"/>
</dbReference>